<accession>A0AAU9T918</accession>
<evidence type="ECO:0000313" key="1">
    <source>
        <dbReference type="EMBL" id="CAH2080672.1"/>
    </source>
</evidence>
<evidence type="ECO:0000313" key="2">
    <source>
        <dbReference type="Proteomes" id="UP000836841"/>
    </source>
</evidence>
<name>A0AAU9T918_THLAR</name>
<comment type="caution">
    <text evidence="1">The sequence shown here is derived from an EMBL/GenBank/DDBJ whole genome shotgun (WGS) entry which is preliminary data.</text>
</comment>
<protein>
    <submittedName>
        <fullName evidence="1">Uncharacterized protein</fullName>
    </submittedName>
</protein>
<dbReference type="Gene3D" id="2.20.25.10">
    <property type="match status" value="1"/>
</dbReference>
<dbReference type="Proteomes" id="UP000836841">
    <property type="component" value="Unassembled WGS sequence"/>
</dbReference>
<gene>
    <name evidence="1" type="ORF">TAV2_LOCUS26368</name>
</gene>
<keyword evidence="2" id="KW-1185">Reference proteome</keyword>
<reference evidence="1 2" key="1">
    <citation type="submission" date="2022-03" db="EMBL/GenBank/DDBJ databases">
        <authorList>
            <person name="Nunn A."/>
            <person name="Chopra R."/>
            <person name="Nunn A."/>
            <person name="Contreras Garrido A."/>
        </authorList>
    </citation>
    <scope>NUCLEOTIDE SEQUENCE [LARGE SCALE GENOMIC DNA]</scope>
</reference>
<sequence length="88" mass="10002">MSRREILNQHKVSKTMLSSCSCFFVQTIIQCCRVLNRVDCHDETKWVNAPPCDDCGSETINNGMGIPLRSESDYGASQVELYRYPVIL</sequence>
<dbReference type="AlphaFoldDB" id="A0AAU9T918"/>
<proteinExistence type="predicted"/>
<dbReference type="EMBL" id="CAJVSB020000950">
    <property type="protein sequence ID" value="CAH2080672.1"/>
    <property type="molecule type" value="Genomic_DNA"/>
</dbReference>
<organism evidence="1 2">
    <name type="scientific">Thlaspi arvense</name>
    <name type="common">Field penny-cress</name>
    <dbReference type="NCBI Taxonomy" id="13288"/>
    <lineage>
        <taxon>Eukaryota</taxon>
        <taxon>Viridiplantae</taxon>
        <taxon>Streptophyta</taxon>
        <taxon>Embryophyta</taxon>
        <taxon>Tracheophyta</taxon>
        <taxon>Spermatophyta</taxon>
        <taxon>Magnoliopsida</taxon>
        <taxon>eudicotyledons</taxon>
        <taxon>Gunneridae</taxon>
        <taxon>Pentapetalae</taxon>
        <taxon>rosids</taxon>
        <taxon>malvids</taxon>
        <taxon>Brassicales</taxon>
        <taxon>Brassicaceae</taxon>
        <taxon>Thlaspideae</taxon>
        <taxon>Thlaspi</taxon>
    </lineage>
</organism>